<feature type="region of interest" description="Disordered" evidence="1">
    <location>
        <begin position="56"/>
        <end position="76"/>
    </location>
</feature>
<protein>
    <submittedName>
        <fullName evidence="2">Uncharacterized protein</fullName>
    </submittedName>
</protein>
<dbReference type="RefSeq" id="WP_394307064.1">
    <property type="nucleotide sequence ID" value="NZ_JASKMA010000032.1"/>
</dbReference>
<dbReference type="EMBL" id="JASKMA010000032">
    <property type="protein sequence ID" value="MDT6987629.1"/>
    <property type="molecule type" value="Genomic_DNA"/>
</dbReference>
<keyword evidence="3" id="KW-1185">Reference proteome</keyword>
<reference evidence="2 3" key="1">
    <citation type="submission" date="2023-05" db="EMBL/GenBank/DDBJ databases">
        <title>Streptomyces fuscus sp. nov., a brown-black pigment producing actinomyces isolated from dry sand of Sea duck farm.</title>
        <authorList>
            <person name="Xie J."/>
            <person name="Shen N."/>
        </authorList>
    </citation>
    <scope>NUCLEOTIDE SEQUENCE [LARGE SCALE GENOMIC DNA]</scope>
    <source>
        <strain evidence="2 3">CGMCC 4.1745</strain>
    </source>
</reference>
<gene>
    <name evidence="2" type="ORF">QNO04_29710</name>
</gene>
<dbReference type="Proteomes" id="UP001249760">
    <property type="component" value="Unassembled WGS sequence"/>
</dbReference>
<proteinExistence type="predicted"/>
<evidence type="ECO:0000313" key="2">
    <source>
        <dbReference type="EMBL" id="MDT6987629.1"/>
    </source>
</evidence>
<name>A0ABU3K090_9ACTN</name>
<accession>A0ABU3K090</accession>
<evidence type="ECO:0000256" key="1">
    <source>
        <dbReference type="SAM" id="MobiDB-lite"/>
    </source>
</evidence>
<organism evidence="2 3">
    <name type="scientific">Streptomyces lusitanus</name>
    <dbReference type="NCBI Taxonomy" id="68232"/>
    <lineage>
        <taxon>Bacteria</taxon>
        <taxon>Bacillati</taxon>
        <taxon>Actinomycetota</taxon>
        <taxon>Actinomycetes</taxon>
        <taxon>Kitasatosporales</taxon>
        <taxon>Streptomycetaceae</taxon>
        <taxon>Streptomyces</taxon>
    </lineage>
</organism>
<evidence type="ECO:0000313" key="3">
    <source>
        <dbReference type="Proteomes" id="UP001249760"/>
    </source>
</evidence>
<sequence length="76" mass="8143">MALDLRSPWTGDKPVPMEGDIGTMNEPMIAERSPASRRRLTPLAAIDSRAAARTAARVKGGDGRHQTKPVTFNSGV</sequence>
<feature type="region of interest" description="Disordered" evidence="1">
    <location>
        <begin position="1"/>
        <end position="26"/>
    </location>
</feature>
<comment type="caution">
    <text evidence="2">The sequence shown here is derived from an EMBL/GenBank/DDBJ whole genome shotgun (WGS) entry which is preliminary data.</text>
</comment>